<protein>
    <recommendedName>
        <fullName evidence="2">Calcineurin-like phosphoesterase domain-containing protein</fullName>
    </recommendedName>
</protein>
<dbReference type="InterPro" id="IPR029052">
    <property type="entry name" value="Metallo-depent_PP-like"/>
</dbReference>
<dbReference type="VEuPathDB" id="FungiDB:CXQ85_004857"/>
<keyword evidence="4" id="KW-1185">Reference proteome</keyword>
<dbReference type="PANTHER" id="PTHR42850">
    <property type="entry name" value="METALLOPHOSPHOESTERASE"/>
    <property type="match status" value="1"/>
</dbReference>
<sequence>MGTQLKNGFQKGYSSTKDQDDDIVAEEVGWEVSSRTKKWLITIGTLVAVCLLYVFCFLLPKMFIPETKELVGIHKVEPLNVVLAPVSSETVSSWGLESLDEESYSDNEDDFEEFAVEADASQSSAKKSKERLILVGDIHGQYREFKKLLRKVKYRKHKDQLLVLGDFITKGPHSLKVLEYLIDNDVACIMGNHEYYVLQNYAKYHGLPQPFFVNGTSPTFNVFGKFNDDPEFLLAKKLRPRHVEYINNCPVMKELGRVPLHSKKNKGKTGSAEGVAVHAGLRWDALIDLNEQDPEDCLEMRSYLAPNYNETTDDPDDKRAVSWSKIWNQKQKAGELDRSIVVYYGHDAGRGLKLKKFSKGLDSGCYKGSKLSAMVIWQEKAKGKDDVLYKEALVQQKC</sequence>
<dbReference type="SUPFAM" id="SSF56300">
    <property type="entry name" value="Metallo-dependent phosphatases"/>
    <property type="match status" value="1"/>
</dbReference>
<dbReference type="GO" id="GO:0005737">
    <property type="term" value="C:cytoplasm"/>
    <property type="evidence" value="ECO:0007669"/>
    <property type="project" value="TreeGrafter"/>
</dbReference>
<evidence type="ECO:0000259" key="2">
    <source>
        <dbReference type="Pfam" id="PF00149"/>
    </source>
</evidence>
<dbReference type="OrthoDB" id="10267127at2759"/>
<keyword evidence="1" id="KW-1133">Transmembrane helix</keyword>
<dbReference type="PANTHER" id="PTHR42850:SF4">
    <property type="entry name" value="ZINC-DEPENDENT ENDOPOLYPHOSPHATASE"/>
    <property type="match status" value="1"/>
</dbReference>
<dbReference type="GO" id="GO:0000298">
    <property type="term" value="F:endopolyphosphatase activity"/>
    <property type="evidence" value="ECO:0007669"/>
    <property type="project" value="TreeGrafter"/>
</dbReference>
<comment type="caution">
    <text evidence="3">The sequence shown here is derived from an EMBL/GenBank/DDBJ whole genome shotgun (WGS) entry which is preliminary data.</text>
</comment>
<proteinExistence type="predicted"/>
<organism evidence="3 4">
    <name type="scientific">Candidozyma haemuli</name>
    <dbReference type="NCBI Taxonomy" id="45357"/>
    <lineage>
        <taxon>Eukaryota</taxon>
        <taxon>Fungi</taxon>
        <taxon>Dikarya</taxon>
        <taxon>Ascomycota</taxon>
        <taxon>Saccharomycotina</taxon>
        <taxon>Pichiomycetes</taxon>
        <taxon>Metschnikowiaceae</taxon>
        <taxon>Candidozyma</taxon>
    </lineage>
</organism>
<dbReference type="GO" id="GO:0016791">
    <property type="term" value="F:phosphatase activity"/>
    <property type="evidence" value="ECO:0007669"/>
    <property type="project" value="TreeGrafter"/>
</dbReference>
<dbReference type="Proteomes" id="UP000244309">
    <property type="component" value="Unassembled WGS sequence"/>
</dbReference>
<reference evidence="3 4" key="1">
    <citation type="submission" date="2017-12" db="EMBL/GenBank/DDBJ databases">
        <title>Genome Sequence of a Multidrug-Resistant Candida haemulonii Isolate from a Patient with Chronic Leg Ulcers in Israel.</title>
        <authorList>
            <person name="Chow N.A."/>
            <person name="Gade L."/>
            <person name="Batra D."/>
            <person name="Rowe L.A."/>
            <person name="Ben-Ami R."/>
            <person name="Loparev V.N."/>
            <person name="Litvintseva A.P."/>
        </authorList>
    </citation>
    <scope>NUCLEOTIDE SEQUENCE [LARGE SCALE GENOMIC DNA]</scope>
    <source>
        <strain evidence="3 4">B11899</strain>
    </source>
</reference>
<dbReference type="InterPro" id="IPR004843">
    <property type="entry name" value="Calcineurin-like_PHP"/>
</dbReference>
<accession>A0A2V1AVP7</accession>
<evidence type="ECO:0000313" key="4">
    <source>
        <dbReference type="Proteomes" id="UP000244309"/>
    </source>
</evidence>
<dbReference type="GO" id="GO:0006798">
    <property type="term" value="P:polyphosphate catabolic process"/>
    <property type="evidence" value="ECO:0007669"/>
    <property type="project" value="TreeGrafter"/>
</dbReference>
<feature type="transmembrane region" description="Helical" evidence="1">
    <location>
        <begin position="39"/>
        <end position="59"/>
    </location>
</feature>
<keyword evidence="1" id="KW-0812">Transmembrane</keyword>
<dbReference type="STRING" id="45357.A0A2V1AVP7"/>
<dbReference type="EMBL" id="PKFO01000006">
    <property type="protein sequence ID" value="PVH22187.1"/>
    <property type="molecule type" value="Genomic_DNA"/>
</dbReference>
<dbReference type="AlphaFoldDB" id="A0A2V1AVP7"/>
<dbReference type="Gene3D" id="3.60.21.10">
    <property type="match status" value="1"/>
</dbReference>
<dbReference type="RefSeq" id="XP_025343127.1">
    <property type="nucleotide sequence ID" value="XM_025488465.1"/>
</dbReference>
<feature type="domain" description="Calcineurin-like phosphoesterase" evidence="2">
    <location>
        <begin position="131"/>
        <end position="211"/>
    </location>
</feature>
<dbReference type="CDD" id="cd00144">
    <property type="entry name" value="MPP_PPP_family"/>
    <property type="match status" value="1"/>
</dbReference>
<evidence type="ECO:0000256" key="1">
    <source>
        <dbReference type="SAM" id="Phobius"/>
    </source>
</evidence>
<dbReference type="InterPro" id="IPR050126">
    <property type="entry name" value="Ap4A_hydrolase"/>
</dbReference>
<name>A0A2V1AVP7_9ASCO</name>
<dbReference type="Pfam" id="PF00149">
    <property type="entry name" value="Metallophos"/>
    <property type="match status" value="1"/>
</dbReference>
<evidence type="ECO:0000313" key="3">
    <source>
        <dbReference type="EMBL" id="PVH22187.1"/>
    </source>
</evidence>
<keyword evidence="1" id="KW-0472">Membrane</keyword>
<gene>
    <name evidence="3" type="ORF">CXQ85_004857</name>
</gene>
<dbReference type="GeneID" id="37010187"/>